<dbReference type="EMBL" id="JAHLFU010000305">
    <property type="protein sequence ID" value="MBU3854918.1"/>
    <property type="molecule type" value="Genomic_DNA"/>
</dbReference>
<sequence>MTIKELKQNIMLSLYHRYKDNKSTTIDLKELCVQDNLIFDSPRQVVDAAKGLKDAGLIKIVSYIGGKVTITEITPDGIEYVEENLLSKEDLMSDGLTDTTKILQSGSDVHVDVPSDESDAENNHSQEESRKPVKYYKVHENYKKMVDADATPCFDVDSVADCFAKQLDKIATSKTVSTRMLGIFGPWGRGKTYFFKRLKSNLEDGQKHMLKYKIVEFNAWKYQDTPALWAYLYETIYKSSSWIDKIINFIRQTFITWNVAIYVFVFMMTWLVGCVVSTHSTSEIKNILDSAQIPALAIYVFSGFVYILIERPASVRRIIKKYTSRKSYKNHLGIQNEIEENLQKLLQSMVWCPTKSRVILYVDDIDRCPSRKMNSLIESLRTVLENPKIQERLIVICSIDEMKLLHAYVQELTANGFNSEVSSQLAREQLDKLFLFGIKLADLDTTQLQEYLETLIDDSNSDNKESTPNEPKEEIPYSTARQKGAFVPTNASEEIPELNDERIESLFKDYFESHRDLRTITPRKIRIMYYQVLFALSLSSKRKNGDGAFTDQLVEIMLNKYMRIEYDEDIERAMSDIIEMSVPY</sequence>
<dbReference type="AlphaFoldDB" id="A0A9E2LF87"/>
<dbReference type="InterPro" id="IPR011646">
    <property type="entry name" value="KAP_P-loop"/>
</dbReference>
<feature type="compositionally biased region" description="Basic and acidic residues" evidence="1">
    <location>
        <begin position="121"/>
        <end position="131"/>
    </location>
</feature>
<evidence type="ECO:0000256" key="2">
    <source>
        <dbReference type="SAM" id="Phobius"/>
    </source>
</evidence>
<reference evidence="4" key="1">
    <citation type="journal article" date="2021" name="PeerJ">
        <title>Extensive microbial diversity within the chicken gut microbiome revealed by metagenomics and culture.</title>
        <authorList>
            <person name="Gilroy R."/>
            <person name="Ravi A."/>
            <person name="Getino M."/>
            <person name="Pursley I."/>
            <person name="Horton D.L."/>
            <person name="Alikhan N.F."/>
            <person name="Baker D."/>
            <person name="Gharbi K."/>
            <person name="Hall N."/>
            <person name="Watson M."/>
            <person name="Adriaenssens E.M."/>
            <person name="Foster-Nyarko E."/>
            <person name="Jarju S."/>
            <person name="Secka A."/>
            <person name="Antonio M."/>
            <person name="Oren A."/>
            <person name="Chaudhuri R.R."/>
            <person name="La Ragione R."/>
            <person name="Hildebrand F."/>
            <person name="Pallen M.J."/>
        </authorList>
    </citation>
    <scope>NUCLEOTIDE SEQUENCE</scope>
    <source>
        <strain evidence="4">G3-2149</strain>
    </source>
</reference>
<evidence type="ECO:0000313" key="5">
    <source>
        <dbReference type="Proteomes" id="UP000823865"/>
    </source>
</evidence>
<dbReference type="InterPro" id="IPR052754">
    <property type="entry name" value="NTPase_KAP_P-loop"/>
</dbReference>
<gene>
    <name evidence="4" type="ORF">H9789_14100</name>
</gene>
<dbReference type="Proteomes" id="UP000823865">
    <property type="component" value="Unassembled WGS sequence"/>
</dbReference>
<feature type="transmembrane region" description="Helical" evidence="2">
    <location>
        <begin position="255"/>
        <end position="279"/>
    </location>
</feature>
<evidence type="ECO:0000313" key="4">
    <source>
        <dbReference type="EMBL" id="MBU3854918.1"/>
    </source>
</evidence>
<evidence type="ECO:0000256" key="1">
    <source>
        <dbReference type="SAM" id="MobiDB-lite"/>
    </source>
</evidence>
<evidence type="ECO:0000259" key="3">
    <source>
        <dbReference type="Pfam" id="PF07693"/>
    </source>
</evidence>
<feature type="domain" description="KAP NTPase" evidence="3">
    <location>
        <begin position="170"/>
        <end position="525"/>
    </location>
</feature>
<dbReference type="PANTHER" id="PTHR22674:SF6">
    <property type="entry name" value="NTPASE KAP FAMILY P-LOOP DOMAIN-CONTAINING PROTEIN 1"/>
    <property type="match status" value="1"/>
</dbReference>
<accession>A0A9E2LF87</accession>
<keyword evidence="2" id="KW-1133">Transmembrane helix</keyword>
<proteinExistence type="predicted"/>
<name>A0A9E2LF87_9BACT</name>
<feature type="region of interest" description="Disordered" evidence="1">
    <location>
        <begin position="107"/>
        <end position="131"/>
    </location>
</feature>
<reference evidence="4" key="2">
    <citation type="submission" date="2021-04" db="EMBL/GenBank/DDBJ databases">
        <authorList>
            <person name="Gilroy R."/>
        </authorList>
    </citation>
    <scope>NUCLEOTIDE SEQUENCE</scope>
    <source>
        <strain evidence="4">G3-2149</strain>
    </source>
</reference>
<dbReference type="Gene3D" id="3.40.50.300">
    <property type="entry name" value="P-loop containing nucleotide triphosphate hydrolases"/>
    <property type="match status" value="1"/>
</dbReference>
<organism evidence="4 5">
    <name type="scientific">Candidatus Paraprevotella stercoravium</name>
    <dbReference type="NCBI Taxonomy" id="2838725"/>
    <lineage>
        <taxon>Bacteria</taxon>
        <taxon>Pseudomonadati</taxon>
        <taxon>Bacteroidota</taxon>
        <taxon>Bacteroidia</taxon>
        <taxon>Bacteroidales</taxon>
        <taxon>Prevotellaceae</taxon>
        <taxon>Paraprevotella</taxon>
    </lineage>
</organism>
<comment type="caution">
    <text evidence="4">The sequence shown here is derived from an EMBL/GenBank/DDBJ whole genome shotgun (WGS) entry which is preliminary data.</text>
</comment>
<keyword evidence="2" id="KW-0472">Membrane</keyword>
<dbReference type="SUPFAM" id="SSF52540">
    <property type="entry name" value="P-loop containing nucleoside triphosphate hydrolases"/>
    <property type="match status" value="1"/>
</dbReference>
<dbReference type="PANTHER" id="PTHR22674">
    <property type="entry name" value="NTPASE, KAP FAMILY P-LOOP DOMAIN-CONTAINING 1"/>
    <property type="match status" value="1"/>
</dbReference>
<protein>
    <submittedName>
        <fullName evidence="4">KAP family NTPase</fullName>
    </submittedName>
</protein>
<feature type="transmembrane region" description="Helical" evidence="2">
    <location>
        <begin position="291"/>
        <end position="309"/>
    </location>
</feature>
<keyword evidence="2" id="KW-0812">Transmembrane</keyword>
<dbReference type="Pfam" id="PF07693">
    <property type="entry name" value="KAP_NTPase"/>
    <property type="match status" value="1"/>
</dbReference>
<dbReference type="InterPro" id="IPR027417">
    <property type="entry name" value="P-loop_NTPase"/>
</dbReference>